<keyword evidence="1" id="KW-0560">Oxidoreductase</keyword>
<dbReference type="Pfam" id="PF00107">
    <property type="entry name" value="ADH_zinc_N"/>
    <property type="match status" value="1"/>
</dbReference>
<dbReference type="SUPFAM" id="SSF50129">
    <property type="entry name" value="GroES-like"/>
    <property type="match status" value="1"/>
</dbReference>
<dbReference type="CDD" id="cd08261">
    <property type="entry name" value="Zn_ADH7"/>
    <property type="match status" value="1"/>
</dbReference>
<proteinExistence type="predicted"/>
<evidence type="ECO:0000313" key="5">
    <source>
        <dbReference type="Proteomes" id="UP000199150"/>
    </source>
</evidence>
<dbReference type="GO" id="GO:0016491">
    <property type="term" value="F:oxidoreductase activity"/>
    <property type="evidence" value="ECO:0007669"/>
    <property type="project" value="UniProtKB-KW"/>
</dbReference>
<feature type="domain" description="Alcohol dehydrogenase-like C-terminal" evidence="2">
    <location>
        <begin position="169"/>
        <end position="295"/>
    </location>
</feature>
<dbReference type="PANTHER" id="PTHR43401:SF3">
    <property type="entry name" value="L-GALACTONATE-5-DEHYDROGENASE"/>
    <property type="match status" value="1"/>
</dbReference>
<organism evidence="4 5">
    <name type="scientific">Asticcacaulis taihuensis</name>
    <dbReference type="NCBI Taxonomy" id="260084"/>
    <lineage>
        <taxon>Bacteria</taxon>
        <taxon>Pseudomonadati</taxon>
        <taxon>Pseudomonadota</taxon>
        <taxon>Alphaproteobacteria</taxon>
        <taxon>Caulobacterales</taxon>
        <taxon>Caulobacteraceae</taxon>
        <taxon>Asticcacaulis</taxon>
    </lineage>
</organism>
<dbReference type="RefSeq" id="WP_090645860.1">
    <property type="nucleotide sequence ID" value="NZ_CBCRYE010000001.1"/>
</dbReference>
<dbReference type="InterPro" id="IPR050129">
    <property type="entry name" value="Zn_alcohol_dh"/>
</dbReference>
<evidence type="ECO:0000256" key="1">
    <source>
        <dbReference type="ARBA" id="ARBA00023002"/>
    </source>
</evidence>
<dbReference type="AlphaFoldDB" id="A0A1G4QY12"/>
<keyword evidence="5" id="KW-1185">Reference proteome</keyword>
<dbReference type="Proteomes" id="UP000199150">
    <property type="component" value="Unassembled WGS sequence"/>
</dbReference>
<dbReference type="InterPro" id="IPR011032">
    <property type="entry name" value="GroES-like_sf"/>
</dbReference>
<dbReference type="PANTHER" id="PTHR43401">
    <property type="entry name" value="L-THREONINE 3-DEHYDROGENASE"/>
    <property type="match status" value="1"/>
</dbReference>
<dbReference type="Gene3D" id="3.40.50.720">
    <property type="entry name" value="NAD(P)-binding Rossmann-like Domain"/>
    <property type="match status" value="1"/>
</dbReference>
<feature type="domain" description="Alcohol dehydrogenase-like N-terminal" evidence="3">
    <location>
        <begin position="23"/>
        <end position="130"/>
    </location>
</feature>
<gene>
    <name evidence="4" type="ORF">SAMN02927928_1614</name>
</gene>
<reference evidence="5" key="1">
    <citation type="submission" date="2016-10" db="EMBL/GenBank/DDBJ databases">
        <authorList>
            <person name="Varghese N."/>
            <person name="Submissions S."/>
        </authorList>
    </citation>
    <scope>NUCLEOTIDE SEQUENCE [LARGE SCALE GENOMIC DNA]</scope>
    <source>
        <strain evidence="5">CGMCC 1.3431</strain>
    </source>
</reference>
<evidence type="ECO:0000259" key="3">
    <source>
        <dbReference type="Pfam" id="PF08240"/>
    </source>
</evidence>
<accession>A0A1G4QY12</accession>
<dbReference type="OrthoDB" id="9773078at2"/>
<name>A0A1G4QY12_9CAUL</name>
<evidence type="ECO:0000313" key="4">
    <source>
        <dbReference type="EMBL" id="SCW49524.1"/>
    </source>
</evidence>
<protein>
    <submittedName>
        <fullName evidence="4">2-desacetyl-2-hydroxyethyl bacteriochlorophyllide A dehydrogenase</fullName>
    </submittedName>
</protein>
<dbReference type="Gene3D" id="3.90.180.10">
    <property type="entry name" value="Medium-chain alcohol dehydrogenases, catalytic domain"/>
    <property type="match status" value="1"/>
</dbReference>
<dbReference type="Pfam" id="PF08240">
    <property type="entry name" value="ADH_N"/>
    <property type="match status" value="1"/>
</dbReference>
<sequence length="336" mass="36146">MKTVVCEKPFALAIEDRPLPQRKPGEAKIRIRRVGLCGTDYHIFAGNQPFLAYPRVMGHELAGEVAEVDAGSPLQVGQVVTINPYLPCGTCVACRKDKPNCCVNIQVLGVHIDGGMTEFLCVPADAVIPADGLSLDQAAMVEFLAVGAHAVRRGAVTEQDRVLVVGAGPIGIGVALFCQFTGAAVTLIDTSSERLDYAHLKVGIKHVRALGEGLPDFLKAQTNGDFFDVVFDATGSGQAIEKGFSYVAHGGRYVLVSVVKNTISFSDPEFHKRETTLLGSRNATKEDFDHVISKIRSGEIPSRILNTHNFDLTDTPVVIKELIENQGKVLKAIANL</sequence>
<dbReference type="InterPro" id="IPR013149">
    <property type="entry name" value="ADH-like_C"/>
</dbReference>
<dbReference type="EMBL" id="FMTS01000001">
    <property type="protein sequence ID" value="SCW49524.1"/>
    <property type="molecule type" value="Genomic_DNA"/>
</dbReference>
<dbReference type="SUPFAM" id="SSF51735">
    <property type="entry name" value="NAD(P)-binding Rossmann-fold domains"/>
    <property type="match status" value="1"/>
</dbReference>
<dbReference type="InterPro" id="IPR013154">
    <property type="entry name" value="ADH-like_N"/>
</dbReference>
<evidence type="ECO:0000259" key="2">
    <source>
        <dbReference type="Pfam" id="PF00107"/>
    </source>
</evidence>
<dbReference type="STRING" id="260084.SAMN02927928_1614"/>
<dbReference type="InterPro" id="IPR036291">
    <property type="entry name" value="NAD(P)-bd_dom_sf"/>
</dbReference>